<dbReference type="InterPro" id="IPR049892">
    <property type="entry name" value="AA9"/>
</dbReference>
<evidence type="ECO:0000256" key="1">
    <source>
        <dbReference type="ARBA" id="ARBA00001973"/>
    </source>
</evidence>
<dbReference type="Gene3D" id="2.70.50.70">
    <property type="match status" value="1"/>
</dbReference>
<keyword evidence="5" id="KW-0732">Signal</keyword>
<dbReference type="GeneID" id="96010085"/>
<evidence type="ECO:0000313" key="7">
    <source>
        <dbReference type="EMBL" id="KAL1582853.1"/>
    </source>
</evidence>
<dbReference type="RefSeq" id="XP_069225960.1">
    <property type="nucleotide sequence ID" value="XM_069377247.1"/>
</dbReference>
<gene>
    <name evidence="7" type="ORF">WHR41_08643</name>
</gene>
<reference evidence="7 8" key="1">
    <citation type="journal article" date="2020" name="Microbiol. Resour. Announc.">
        <title>Draft Genome Sequence of a Cladosporium Species Isolated from the Mesophotic Ascidian Didemnum maculosum.</title>
        <authorList>
            <person name="Gioti A."/>
            <person name="Siaperas R."/>
            <person name="Nikolaivits E."/>
            <person name="Le Goff G."/>
            <person name="Ouazzani J."/>
            <person name="Kotoulas G."/>
            <person name="Topakas E."/>
        </authorList>
    </citation>
    <scope>NUCLEOTIDE SEQUENCE [LARGE SCALE GENOMIC DNA]</scope>
    <source>
        <strain evidence="7 8">TM138-S3</strain>
    </source>
</reference>
<dbReference type="PANTHER" id="PTHR33353:SF34">
    <property type="entry name" value="ENDO-BETA-1,4-GLUCANASE D"/>
    <property type="match status" value="1"/>
</dbReference>
<name>A0AB34KDX6_9PEZI</name>
<dbReference type="GO" id="GO:0005576">
    <property type="term" value="C:extracellular region"/>
    <property type="evidence" value="ECO:0007669"/>
    <property type="project" value="UniProtKB-SubCell"/>
</dbReference>
<comment type="caution">
    <text evidence="7">The sequence shown here is derived from an EMBL/GenBank/DDBJ whole genome shotgun (WGS) entry which is preliminary data.</text>
</comment>
<dbReference type="CDD" id="cd21175">
    <property type="entry name" value="LPMO_AA9"/>
    <property type="match status" value="1"/>
</dbReference>
<keyword evidence="4" id="KW-1015">Disulfide bond</keyword>
<organism evidence="7 8">
    <name type="scientific">Cladosporium halotolerans</name>
    <dbReference type="NCBI Taxonomy" id="1052096"/>
    <lineage>
        <taxon>Eukaryota</taxon>
        <taxon>Fungi</taxon>
        <taxon>Dikarya</taxon>
        <taxon>Ascomycota</taxon>
        <taxon>Pezizomycotina</taxon>
        <taxon>Dothideomycetes</taxon>
        <taxon>Dothideomycetidae</taxon>
        <taxon>Cladosporiales</taxon>
        <taxon>Cladosporiaceae</taxon>
        <taxon>Cladosporium</taxon>
    </lineage>
</organism>
<proteinExistence type="predicted"/>
<sequence length="265" mass="27712">MMYQASLAAAVAALAMAPGVAAHGHVKSITVNGGQTYPGAVPNWYYLPANQVPATAGWYALNQDNGFVEPSKFGTSDIACHKSAKPGSTSIPVKAGDTLKLQWDTWPESHHGPVIDYLAKVNSFSSATASSLSFFKIAESGLINGASPPGTWASDNLIKNGNAWNVKIPSSLPSGSYVLRHEIIGLHSAGSNNGAQNYPQCINLQVTGGSGSVPSGTPATSLYKANDPGILISIYQSLSSYKIPGPALSGIRKMARHARDFAVEE</sequence>
<evidence type="ECO:0000256" key="3">
    <source>
        <dbReference type="ARBA" id="ARBA00022525"/>
    </source>
</evidence>
<dbReference type="Pfam" id="PF03443">
    <property type="entry name" value="AA9"/>
    <property type="match status" value="1"/>
</dbReference>
<keyword evidence="3" id="KW-0964">Secreted</keyword>
<comment type="cofactor">
    <cofactor evidence="1">
        <name>Cu(2+)</name>
        <dbReference type="ChEBI" id="CHEBI:29036"/>
    </cofactor>
</comment>
<dbReference type="AlphaFoldDB" id="A0AB34KDX6"/>
<feature type="domain" description="Auxiliary Activity family 9 catalytic" evidence="6">
    <location>
        <begin position="23"/>
        <end position="240"/>
    </location>
</feature>
<evidence type="ECO:0000313" key="8">
    <source>
        <dbReference type="Proteomes" id="UP000803884"/>
    </source>
</evidence>
<evidence type="ECO:0000256" key="2">
    <source>
        <dbReference type="ARBA" id="ARBA00004613"/>
    </source>
</evidence>
<dbReference type="Proteomes" id="UP000803884">
    <property type="component" value="Unassembled WGS sequence"/>
</dbReference>
<feature type="chain" id="PRO_5044232928" description="Auxiliary Activity family 9 catalytic domain-containing protein" evidence="5">
    <location>
        <begin position="23"/>
        <end position="265"/>
    </location>
</feature>
<evidence type="ECO:0000259" key="6">
    <source>
        <dbReference type="Pfam" id="PF03443"/>
    </source>
</evidence>
<evidence type="ECO:0000256" key="4">
    <source>
        <dbReference type="ARBA" id="ARBA00023157"/>
    </source>
</evidence>
<dbReference type="PANTHER" id="PTHR33353">
    <property type="entry name" value="PUTATIVE (AFU_ORTHOLOGUE AFUA_1G12560)-RELATED"/>
    <property type="match status" value="1"/>
</dbReference>
<dbReference type="InterPro" id="IPR005103">
    <property type="entry name" value="AA9_LPMO"/>
</dbReference>
<keyword evidence="8" id="KW-1185">Reference proteome</keyword>
<evidence type="ECO:0000256" key="5">
    <source>
        <dbReference type="SAM" id="SignalP"/>
    </source>
</evidence>
<comment type="subcellular location">
    <subcellularLocation>
        <location evidence="2">Secreted</location>
    </subcellularLocation>
</comment>
<dbReference type="EMBL" id="JAAQHG020000043">
    <property type="protein sequence ID" value="KAL1582853.1"/>
    <property type="molecule type" value="Genomic_DNA"/>
</dbReference>
<accession>A0AB34KDX6</accession>
<feature type="signal peptide" evidence="5">
    <location>
        <begin position="1"/>
        <end position="22"/>
    </location>
</feature>
<protein>
    <recommendedName>
        <fullName evidence="6">Auxiliary Activity family 9 catalytic domain-containing protein</fullName>
    </recommendedName>
</protein>